<evidence type="ECO:0000259" key="1">
    <source>
        <dbReference type="Pfam" id="PF04230"/>
    </source>
</evidence>
<dbReference type="RefSeq" id="WP_007020870.1">
    <property type="nucleotide sequence ID" value="NZ_CH724125.1"/>
</dbReference>
<dbReference type="OrthoDB" id="6058856at2"/>
<evidence type="ECO:0000313" key="2">
    <source>
        <dbReference type="EMBL" id="EAR59934.1"/>
    </source>
</evidence>
<sequence>MKNVIVAGCAPNTGNLGVSALCRATVMGVYERKQGINATILSYGDIYEKRGYEVREGQFCTVMGVSNGKRFYKNNHYLNIYLSAKCNGLWNERAKTFLDANAVLDISGGDSFTDIYGDRRFNGIFYPKKIALENSKPLVLLPQTLGPFCKKESLEKVRYVLEKVSLAYFRDERSFEYAKEILGESFDPKRIKKGVDVAFLLEKDEGYKPKIDARIGINVSGLVYNNKPERFGIKLDYKRLLMEFIKEVCETTSENIVLVPHVVSEYSNECDYKAACDLKESLNVKYKDRVSIVEVDDNYNESMAKQVISQLEWFCGMRMHSTIAALSTCVPVVNIAYSDKSIGVFETVNQGHMVLDARVMNLKDLLVGLLDSWKIRSMTKQQLLSRVPCVMEKAEQQMNDICSFIKSAG</sequence>
<dbReference type="AlphaFoldDB" id="A0A7U8C3T2"/>
<dbReference type="InterPro" id="IPR007345">
    <property type="entry name" value="Polysacch_pyruvyl_Trfase"/>
</dbReference>
<accession>A0A7U8C3T2</accession>
<proteinExistence type="predicted"/>
<gene>
    <name evidence="2" type="ORF">MED92_16025</name>
</gene>
<dbReference type="EMBL" id="AAOW01000028">
    <property type="protein sequence ID" value="EAR59934.1"/>
    <property type="molecule type" value="Genomic_DNA"/>
</dbReference>
<evidence type="ECO:0000313" key="3">
    <source>
        <dbReference type="Proteomes" id="UP000002171"/>
    </source>
</evidence>
<keyword evidence="3" id="KW-1185">Reference proteome</keyword>
<name>A0A7U8C3T2_NEPCE</name>
<reference evidence="2 3" key="1">
    <citation type="submission" date="2006-02" db="EMBL/GenBank/DDBJ databases">
        <authorList>
            <person name="Pinhassi J."/>
            <person name="Pedros-Alio C."/>
            <person name="Ferriera S."/>
            <person name="Johnson J."/>
            <person name="Kravitz S."/>
            <person name="Halpern A."/>
            <person name="Remington K."/>
            <person name="Beeson K."/>
            <person name="Tran B."/>
            <person name="Rogers Y.-H."/>
            <person name="Friedman R."/>
            <person name="Venter J.C."/>
        </authorList>
    </citation>
    <scope>NUCLEOTIDE SEQUENCE [LARGE SCALE GENOMIC DNA]</scope>
    <source>
        <strain evidence="2 3">MED92</strain>
    </source>
</reference>
<dbReference type="PANTHER" id="PTHR36836:SF1">
    <property type="entry name" value="COLANIC ACID BIOSYNTHESIS PROTEIN WCAK"/>
    <property type="match status" value="1"/>
</dbReference>
<comment type="caution">
    <text evidence="2">The sequence shown here is derived from an EMBL/GenBank/DDBJ whole genome shotgun (WGS) entry which is preliminary data.</text>
</comment>
<dbReference type="Proteomes" id="UP000002171">
    <property type="component" value="Unassembled WGS sequence"/>
</dbReference>
<protein>
    <recommendedName>
        <fullName evidence="1">Polysaccharide pyruvyl transferase domain-containing protein</fullName>
    </recommendedName>
</protein>
<dbReference type="Pfam" id="PF04230">
    <property type="entry name" value="PS_pyruv_trans"/>
    <property type="match status" value="1"/>
</dbReference>
<feature type="domain" description="Polysaccharide pyruvyl transferase" evidence="1">
    <location>
        <begin position="32"/>
        <end position="338"/>
    </location>
</feature>
<dbReference type="PANTHER" id="PTHR36836">
    <property type="entry name" value="COLANIC ACID BIOSYNTHESIS PROTEIN WCAK"/>
    <property type="match status" value="1"/>
</dbReference>
<organism evidence="2 3">
    <name type="scientific">Neptuniibacter caesariensis</name>
    <dbReference type="NCBI Taxonomy" id="207954"/>
    <lineage>
        <taxon>Bacteria</taxon>
        <taxon>Pseudomonadati</taxon>
        <taxon>Pseudomonadota</taxon>
        <taxon>Gammaproteobacteria</taxon>
        <taxon>Oceanospirillales</taxon>
        <taxon>Oceanospirillaceae</taxon>
        <taxon>Neptuniibacter</taxon>
    </lineage>
</organism>